<evidence type="ECO:0000256" key="10">
    <source>
        <dbReference type="ARBA" id="ARBA00023027"/>
    </source>
</evidence>
<dbReference type="RefSeq" id="WP_146509236.1">
    <property type="nucleotide sequence ID" value="NZ_SIHI01000001.1"/>
</dbReference>
<feature type="transmembrane region" description="Helical" evidence="16">
    <location>
        <begin position="359"/>
        <end position="377"/>
    </location>
</feature>
<keyword evidence="7 16" id="KW-0812">Transmembrane</keyword>
<evidence type="ECO:0000256" key="7">
    <source>
        <dbReference type="ARBA" id="ARBA00022692"/>
    </source>
</evidence>
<evidence type="ECO:0000256" key="16">
    <source>
        <dbReference type="HAMAP-Rule" id="MF_00426"/>
    </source>
</evidence>
<comment type="caution">
    <text evidence="18">The sequence shown here is derived from an EMBL/GenBank/DDBJ whole genome shotgun (WGS) entry which is preliminary data.</text>
</comment>
<dbReference type="GO" id="GO:0010181">
    <property type="term" value="F:FMN binding"/>
    <property type="evidence" value="ECO:0007669"/>
    <property type="project" value="InterPro"/>
</dbReference>
<evidence type="ECO:0000256" key="5">
    <source>
        <dbReference type="ARBA" id="ARBA00022630"/>
    </source>
</evidence>
<gene>
    <name evidence="16 18" type="primary">nqrB</name>
    <name evidence="18" type="ORF">KOR42_20630</name>
</gene>
<comment type="catalytic activity">
    <reaction evidence="16">
        <text>a ubiquinone + n Na(+)(in) + NADH + H(+) = a ubiquinol + n Na(+)(out) + NAD(+)</text>
        <dbReference type="Rhea" id="RHEA:47748"/>
        <dbReference type="Rhea" id="RHEA-COMP:9565"/>
        <dbReference type="Rhea" id="RHEA-COMP:9566"/>
        <dbReference type="ChEBI" id="CHEBI:15378"/>
        <dbReference type="ChEBI" id="CHEBI:16389"/>
        <dbReference type="ChEBI" id="CHEBI:17976"/>
        <dbReference type="ChEBI" id="CHEBI:29101"/>
        <dbReference type="ChEBI" id="CHEBI:57540"/>
        <dbReference type="ChEBI" id="CHEBI:57945"/>
        <dbReference type="EC" id="7.2.1.1"/>
    </reaction>
</comment>
<feature type="transmembrane region" description="Helical" evidence="16">
    <location>
        <begin position="120"/>
        <end position="145"/>
    </location>
</feature>
<evidence type="ECO:0000256" key="13">
    <source>
        <dbReference type="ARBA" id="ARBA00023075"/>
    </source>
</evidence>
<keyword evidence="19" id="KW-1185">Reference proteome</keyword>
<evidence type="ECO:0000256" key="1">
    <source>
        <dbReference type="ARBA" id="ARBA00022448"/>
    </source>
</evidence>
<keyword evidence="18" id="KW-0560">Oxidoreductase</keyword>
<dbReference type="InterPro" id="IPR004338">
    <property type="entry name" value="NqrB/RnfD"/>
</dbReference>
<evidence type="ECO:0000256" key="12">
    <source>
        <dbReference type="ARBA" id="ARBA00023065"/>
    </source>
</evidence>
<keyword evidence="13 16" id="KW-0830">Ubiquinone</keyword>
<feature type="modified residue" description="FMN phosphoryl threonine" evidence="16 17">
    <location>
        <position position="236"/>
    </location>
</feature>
<accession>A0A5C5X8J8</accession>
<evidence type="ECO:0000256" key="11">
    <source>
        <dbReference type="ARBA" id="ARBA00023053"/>
    </source>
</evidence>
<evidence type="ECO:0000256" key="9">
    <source>
        <dbReference type="ARBA" id="ARBA00022989"/>
    </source>
</evidence>
<dbReference type="OrthoDB" id="9776359at2"/>
<dbReference type="AlphaFoldDB" id="A0A5C5X8J8"/>
<dbReference type="GO" id="GO:0006814">
    <property type="term" value="P:sodium ion transport"/>
    <property type="evidence" value="ECO:0007669"/>
    <property type="project" value="UniProtKB-UniRule"/>
</dbReference>
<dbReference type="Pfam" id="PF03116">
    <property type="entry name" value="NQR2_RnfD_RnfE"/>
    <property type="match status" value="1"/>
</dbReference>
<proteinExistence type="inferred from homology"/>
<feature type="transmembrane region" description="Helical" evidence="16">
    <location>
        <begin position="57"/>
        <end position="74"/>
    </location>
</feature>
<dbReference type="EMBL" id="SIHI01000001">
    <property type="protein sequence ID" value="TWT58681.1"/>
    <property type="molecule type" value="Genomic_DNA"/>
</dbReference>
<keyword evidence="1 16" id="KW-0813">Transport</keyword>
<feature type="transmembrane region" description="Helical" evidence="16">
    <location>
        <begin position="383"/>
        <end position="403"/>
    </location>
</feature>
<feature type="transmembrane region" description="Helical" evidence="16">
    <location>
        <begin position="298"/>
        <end position="317"/>
    </location>
</feature>
<sequence>MKFLRKKLDELHTHVKPGGKYEKFYAIYEMADTFLYTPDLVTRGQTHVRDGLDLKRMMIMVVVALGPCILMAMYNTGYQTNVAIQALVESGEISQATAGGWRGAIMDPIGYSPGNFVSCFLLGALYFLPIFIVTQIAGGACEVVFASIRKHEINEGFLVTGMLYPLTLPPTIPLWQVAIGIIFGVVVGKEIFGGTGKNFLNPALTARAFLYFAYPAQMSGDKVWVATPVDGYSAATSLGALADPEQHAGMAVITEQLGISWSQAFFGFIPGSMGETSTLACLLGAIILVATGIGSWRIMVSVLVGALGSAWLFNLGVTAETPNMFLMPPHWHLVVGGLAFGLVFMATDPVSATMTEKGKWIYGLVIGVTTTLVRVINPGYPEGIMLAILFGNVVAPLIDYCVIQLNIRRRRVRCGL</sequence>
<evidence type="ECO:0000256" key="8">
    <source>
        <dbReference type="ARBA" id="ARBA00022967"/>
    </source>
</evidence>
<evidence type="ECO:0000313" key="18">
    <source>
        <dbReference type="EMBL" id="TWT58681.1"/>
    </source>
</evidence>
<dbReference type="GO" id="GO:0005886">
    <property type="term" value="C:plasma membrane"/>
    <property type="evidence" value="ECO:0007669"/>
    <property type="project" value="UniProtKB-SubCell"/>
</dbReference>
<keyword evidence="12 16" id="KW-0406">Ion transport</keyword>
<dbReference type="PANTHER" id="PTHR30578:SF1">
    <property type="entry name" value="NA(+)-TRANSLOCATING NADH-QUINONE REDUCTASE SUBUNIT B"/>
    <property type="match status" value="1"/>
</dbReference>
<evidence type="ECO:0000256" key="15">
    <source>
        <dbReference type="ARBA" id="ARBA00023201"/>
    </source>
</evidence>
<keyword evidence="14 16" id="KW-0472">Membrane</keyword>
<keyword evidence="8 16" id="KW-1278">Translocase</keyword>
<dbReference type="PIRSF" id="PIRSF016055">
    <property type="entry name" value="NADH-UbQ_OxRdtase_B_su"/>
    <property type="match status" value="1"/>
</dbReference>
<dbReference type="NCBIfam" id="TIGR01937">
    <property type="entry name" value="nqrB"/>
    <property type="match status" value="1"/>
</dbReference>
<dbReference type="GO" id="GO:0022904">
    <property type="term" value="P:respiratory electron transport chain"/>
    <property type="evidence" value="ECO:0007669"/>
    <property type="project" value="InterPro"/>
</dbReference>
<evidence type="ECO:0000256" key="6">
    <source>
        <dbReference type="ARBA" id="ARBA00022643"/>
    </source>
</evidence>
<comment type="caution">
    <text evidence="16">Lacks conserved residue(s) required for the propagation of feature annotation.</text>
</comment>
<dbReference type="GO" id="GO:0055085">
    <property type="term" value="P:transmembrane transport"/>
    <property type="evidence" value="ECO:0007669"/>
    <property type="project" value="InterPro"/>
</dbReference>
<keyword evidence="5 16" id="KW-0285">Flavoprotein</keyword>
<dbReference type="EC" id="7.2.1.1" evidence="16"/>
<evidence type="ECO:0000313" key="19">
    <source>
        <dbReference type="Proteomes" id="UP000317243"/>
    </source>
</evidence>
<keyword evidence="10 16" id="KW-0520">NAD</keyword>
<evidence type="ECO:0000256" key="3">
    <source>
        <dbReference type="ARBA" id="ARBA00022519"/>
    </source>
</evidence>
<feature type="transmembrane region" description="Helical" evidence="16">
    <location>
        <begin position="157"/>
        <end position="187"/>
    </location>
</feature>
<comment type="cofactor">
    <cofactor evidence="16 17">
        <name>FMN</name>
        <dbReference type="ChEBI" id="CHEBI:58210"/>
    </cofactor>
</comment>
<reference evidence="18 19" key="1">
    <citation type="submission" date="2019-02" db="EMBL/GenBank/DDBJ databases">
        <title>Deep-cultivation of Planctomycetes and their phenomic and genomic characterization uncovers novel biology.</title>
        <authorList>
            <person name="Wiegand S."/>
            <person name="Jogler M."/>
            <person name="Boedeker C."/>
            <person name="Pinto D."/>
            <person name="Vollmers J."/>
            <person name="Rivas-Marin E."/>
            <person name="Kohn T."/>
            <person name="Peeters S.H."/>
            <person name="Heuer A."/>
            <person name="Rast P."/>
            <person name="Oberbeckmann S."/>
            <person name="Bunk B."/>
            <person name="Jeske O."/>
            <person name="Meyerdierks A."/>
            <person name="Storesund J.E."/>
            <person name="Kallscheuer N."/>
            <person name="Luecker S."/>
            <person name="Lage O.M."/>
            <person name="Pohl T."/>
            <person name="Merkel B.J."/>
            <person name="Hornburger P."/>
            <person name="Mueller R.-W."/>
            <person name="Bruemmer F."/>
            <person name="Labrenz M."/>
            <person name="Spormann A.M."/>
            <person name="Op Den Camp H."/>
            <person name="Overmann J."/>
            <person name="Amann R."/>
            <person name="Jetten M.S.M."/>
            <person name="Mascher T."/>
            <person name="Medema M.H."/>
            <person name="Devos D.P."/>
            <person name="Kaster A.-K."/>
            <person name="Ovreas L."/>
            <person name="Rohde M."/>
            <person name="Galperin M.Y."/>
            <person name="Jogler C."/>
        </authorList>
    </citation>
    <scope>NUCLEOTIDE SEQUENCE [LARGE SCALE GENOMIC DNA]</scope>
    <source>
        <strain evidence="18 19">KOR42</strain>
    </source>
</reference>
<feature type="transmembrane region" description="Helical" evidence="16">
    <location>
        <begin position="329"/>
        <end position="347"/>
    </location>
</feature>
<dbReference type="PANTHER" id="PTHR30578">
    <property type="entry name" value="ELECTRON TRANSPORT COMPLEX PROTEIN RNFD"/>
    <property type="match status" value="1"/>
</dbReference>
<keyword evidence="15 16" id="KW-0739">Sodium transport</keyword>
<evidence type="ECO:0000256" key="17">
    <source>
        <dbReference type="PIRSR" id="PIRSR016055-50"/>
    </source>
</evidence>
<evidence type="ECO:0000256" key="14">
    <source>
        <dbReference type="ARBA" id="ARBA00023136"/>
    </source>
</evidence>
<evidence type="ECO:0000256" key="4">
    <source>
        <dbReference type="ARBA" id="ARBA00022553"/>
    </source>
</evidence>
<comment type="function">
    <text evidence="16">NQR complex catalyzes the reduction of ubiquinone-1 to ubiquinol by two successive reactions, coupled with the transport of Na(+) ions from the cytoplasm to the periplasm. NqrA to NqrE are probably involved in the second step, the conversion of ubisemiquinone to ubiquinol.</text>
</comment>
<keyword evidence="6 16" id="KW-0288">FMN</keyword>
<dbReference type="HAMAP" id="MF_00426">
    <property type="entry name" value="NqrB"/>
    <property type="match status" value="1"/>
</dbReference>
<comment type="similarity">
    <text evidence="16">Belongs to the NqrB/RnfD family.</text>
</comment>
<dbReference type="GO" id="GO:0016655">
    <property type="term" value="F:oxidoreductase activity, acting on NAD(P)H, quinone or similar compound as acceptor"/>
    <property type="evidence" value="ECO:0007669"/>
    <property type="project" value="UniProtKB-UniRule"/>
</dbReference>
<keyword evidence="11 16" id="KW-0915">Sodium</keyword>
<organism evidence="18 19">
    <name type="scientific">Thalassoglobus neptunius</name>
    <dbReference type="NCBI Taxonomy" id="1938619"/>
    <lineage>
        <taxon>Bacteria</taxon>
        <taxon>Pseudomonadati</taxon>
        <taxon>Planctomycetota</taxon>
        <taxon>Planctomycetia</taxon>
        <taxon>Planctomycetales</taxon>
        <taxon>Planctomycetaceae</taxon>
        <taxon>Thalassoglobus</taxon>
    </lineage>
</organism>
<dbReference type="InterPro" id="IPR010966">
    <property type="entry name" value="NqrB"/>
</dbReference>
<keyword evidence="9 16" id="KW-1133">Transmembrane helix</keyword>
<dbReference type="Proteomes" id="UP000317243">
    <property type="component" value="Unassembled WGS sequence"/>
</dbReference>
<keyword evidence="3" id="KW-0997">Cell inner membrane</keyword>
<keyword evidence="4 16" id="KW-0597">Phosphoprotein</keyword>
<comment type="subunit">
    <text evidence="16">Composed of six subunits; NqrA, NqrB, NqrC, NqrD, NqrE and NqrF.</text>
</comment>
<protein>
    <recommendedName>
        <fullName evidence="16">Na(+)-translocating NADH-quinone reductase subunit B</fullName>
        <shortName evidence="16">Na(+)-NQR subunit B</shortName>
        <shortName evidence="16">Na(+)-translocating NQR subunit B</shortName>
        <ecNumber evidence="16">7.2.1.1</ecNumber>
    </recommendedName>
    <alternativeName>
        <fullName evidence="16">NQR complex subunit B</fullName>
    </alternativeName>
    <alternativeName>
        <fullName evidence="16">NQR-1 subunit B</fullName>
    </alternativeName>
</protein>
<evidence type="ECO:0000256" key="2">
    <source>
        <dbReference type="ARBA" id="ARBA00022475"/>
    </source>
</evidence>
<comment type="subcellular location">
    <subcellularLocation>
        <location evidence="16">Cell membrane</location>
        <topology evidence="16">Multi-pass membrane protein</topology>
    </subcellularLocation>
</comment>
<dbReference type="NCBIfam" id="NF003756">
    <property type="entry name" value="PRK05349.1"/>
    <property type="match status" value="1"/>
</dbReference>
<name>A0A5C5X8J8_9PLAN</name>
<keyword evidence="2 16" id="KW-1003">Cell membrane</keyword>